<evidence type="ECO:0008006" key="3">
    <source>
        <dbReference type="Google" id="ProtNLM"/>
    </source>
</evidence>
<evidence type="ECO:0000313" key="2">
    <source>
        <dbReference type="Proteomes" id="UP001489004"/>
    </source>
</evidence>
<gene>
    <name evidence="1" type="ORF">WJX72_004834</name>
</gene>
<name>A0AAW1QRL5_9CHLO</name>
<accession>A0AAW1QRL5</accession>
<dbReference type="Proteomes" id="UP001489004">
    <property type="component" value="Unassembled WGS sequence"/>
</dbReference>
<dbReference type="AlphaFoldDB" id="A0AAW1QRL5"/>
<sequence>MMRFHEDTAVPAVREWCSLALVSKRWLSVMRGVPVAFKHYMQALSAPTKSWLQRETEVGLNLVWDTPEQLAQALPASRLESMEVVMGVRFYIKRSGQPRTMGNSAQLCKAIRQHAGQHFEVRDDGFILSIKRCPPASQGAAAKRGQKSNKKGMKK</sequence>
<proteinExistence type="predicted"/>
<reference evidence="1 2" key="1">
    <citation type="journal article" date="2024" name="Nat. Commun.">
        <title>Phylogenomics reveals the evolutionary origins of lichenization in chlorophyte algae.</title>
        <authorList>
            <person name="Puginier C."/>
            <person name="Libourel C."/>
            <person name="Otte J."/>
            <person name="Skaloud P."/>
            <person name="Haon M."/>
            <person name="Grisel S."/>
            <person name="Petersen M."/>
            <person name="Berrin J.G."/>
            <person name="Delaux P.M."/>
            <person name="Dal Grande F."/>
            <person name="Keller J."/>
        </authorList>
    </citation>
    <scope>NUCLEOTIDE SEQUENCE [LARGE SCALE GENOMIC DNA]</scope>
    <source>
        <strain evidence="1 2">SAG 2043</strain>
    </source>
</reference>
<keyword evidence="2" id="KW-1185">Reference proteome</keyword>
<protein>
    <recommendedName>
        <fullName evidence="3">F-box domain-containing protein</fullName>
    </recommendedName>
</protein>
<dbReference type="EMBL" id="JALJOR010000002">
    <property type="protein sequence ID" value="KAK9823712.1"/>
    <property type="molecule type" value="Genomic_DNA"/>
</dbReference>
<organism evidence="1 2">
    <name type="scientific">[Myrmecia] bisecta</name>
    <dbReference type="NCBI Taxonomy" id="41462"/>
    <lineage>
        <taxon>Eukaryota</taxon>
        <taxon>Viridiplantae</taxon>
        <taxon>Chlorophyta</taxon>
        <taxon>core chlorophytes</taxon>
        <taxon>Trebouxiophyceae</taxon>
        <taxon>Trebouxiales</taxon>
        <taxon>Trebouxiaceae</taxon>
        <taxon>Myrmecia</taxon>
    </lineage>
</organism>
<comment type="caution">
    <text evidence="1">The sequence shown here is derived from an EMBL/GenBank/DDBJ whole genome shotgun (WGS) entry which is preliminary data.</text>
</comment>
<evidence type="ECO:0000313" key="1">
    <source>
        <dbReference type="EMBL" id="KAK9823712.1"/>
    </source>
</evidence>